<feature type="domain" description="Spermatogenesis-associated protein 2 PUB-like" evidence="3">
    <location>
        <begin position="66"/>
        <end position="203"/>
    </location>
</feature>
<dbReference type="SUPFAM" id="SSF143503">
    <property type="entry name" value="PUG domain-like"/>
    <property type="match status" value="1"/>
</dbReference>
<reference evidence="5" key="1">
    <citation type="submission" date="2013-03" db="EMBL/GenBank/DDBJ databases">
        <authorList>
            <person name="Jeffery W."/>
            <person name="Warren W."/>
            <person name="Wilson R.K."/>
        </authorList>
    </citation>
    <scope>NUCLEOTIDE SEQUENCE</scope>
    <source>
        <strain evidence="5">female</strain>
    </source>
</reference>
<evidence type="ECO:0000313" key="5">
    <source>
        <dbReference type="Proteomes" id="UP000018467"/>
    </source>
</evidence>
<name>A0A3B1JGH6_ASTMX</name>
<dbReference type="GO" id="GO:0005737">
    <property type="term" value="C:cytoplasm"/>
    <property type="evidence" value="ECO:0007669"/>
    <property type="project" value="TreeGrafter"/>
</dbReference>
<evidence type="ECO:0000259" key="3">
    <source>
        <dbReference type="Pfam" id="PF21388"/>
    </source>
</evidence>
<evidence type="ECO:0000313" key="4">
    <source>
        <dbReference type="Ensembl" id="ENSAMXP00000040925.1"/>
    </source>
</evidence>
<reference evidence="5" key="2">
    <citation type="journal article" date="2014" name="Nat. Commun.">
        <title>The cavefish genome reveals candidate genes for eye loss.</title>
        <authorList>
            <person name="McGaugh S.E."/>
            <person name="Gross J.B."/>
            <person name="Aken B."/>
            <person name="Blin M."/>
            <person name="Borowsky R."/>
            <person name="Chalopin D."/>
            <person name="Hinaux H."/>
            <person name="Jeffery W.R."/>
            <person name="Keene A."/>
            <person name="Ma L."/>
            <person name="Minx P."/>
            <person name="Murphy D."/>
            <person name="O'Quin K.E."/>
            <person name="Retaux S."/>
            <person name="Rohner N."/>
            <person name="Searle S.M."/>
            <person name="Stahl B.A."/>
            <person name="Tabin C."/>
            <person name="Volff J.N."/>
            <person name="Yoshizawa M."/>
            <person name="Warren W.C."/>
        </authorList>
    </citation>
    <scope>NUCLEOTIDE SEQUENCE [LARGE SCALE GENOMIC DNA]</scope>
    <source>
        <strain evidence="5">female</strain>
    </source>
</reference>
<evidence type="ECO:0000256" key="1">
    <source>
        <dbReference type="ARBA" id="ARBA00038142"/>
    </source>
</evidence>
<dbReference type="Gene3D" id="1.20.58.2190">
    <property type="match status" value="1"/>
</dbReference>
<keyword evidence="5" id="KW-1185">Reference proteome</keyword>
<feature type="region of interest" description="Disordered" evidence="2">
    <location>
        <begin position="218"/>
        <end position="326"/>
    </location>
</feature>
<dbReference type="InParanoid" id="A0A3B1JGH6"/>
<dbReference type="Pfam" id="PF21388">
    <property type="entry name" value="SPATA2_PUB-like"/>
    <property type="match status" value="1"/>
</dbReference>
<dbReference type="Proteomes" id="UP000018467">
    <property type="component" value="Unassembled WGS sequence"/>
</dbReference>
<dbReference type="Bgee" id="ENSAMXG00000035773">
    <property type="expression patterns" value="Expressed in testis and 13 other cell types or tissues"/>
</dbReference>
<organism evidence="4 5">
    <name type="scientific">Astyanax mexicanus</name>
    <name type="common">Blind cave fish</name>
    <name type="synonym">Astyanax fasciatus mexicanus</name>
    <dbReference type="NCBI Taxonomy" id="7994"/>
    <lineage>
        <taxon>Eukaryota</taxon>
        <taxon>Metazoa</taxon>
        <taxon>Chordata</taxon>
        <taxon>Craniata</taxon>
        <taxon>Vertebrata</taxon>
        <taxon>Euteleostomi</taxon>
        <taxon>Actinopterygii</taxon>
        <taxon>Neopterygii</taxon>
        <taxon>Teleostei</taxon>
        <taxon>Ostariophysi</taxon>
        <taxon>Characiformes</taxon>
        <taxon>Characoidei</taxon>
        <taxon>Acestrorhamphidae</taxon>
        <taxon>Acestrorhamphinae</taxon>
        <taxon>Astyanax</taxon>
    </lineage>
</organism>
<reference evidence="4" key="4">
    <citation type="submission" date="2025-09" db="UniProtKB">
        <authorList>
            <consortium name="Ensembl"/>
        </authorList>
    </citation>
    <scope>IDENTIFICATION</scope>
</reference>
<reference evidence="4" key="3">
    <citation type="submission" date="2025-08" db="UniProtKB">
        <authorList>
            <consortium name="Ensembl"/>
        </authorList>
    </citation>
    <scope>IDENTIFICATION</scope>
</reference>
<dbReference type="STRING" id="7994.ENSAMXP00000040925"/>
<dbReference type="PANTHER" id="PTHR15326">
    <property type="entry name" value="SPERMATOGENESIS-ASSOCIATED PROTEIN 2/TAMOZHENNIC"/>
    <property type="match status" value="1"/>
</dbReference>
<proteinExistence type="inferred from homology"/>
<accession>A0A3B1JGH6</accession>
<dbReference type="InterPro" id="IPR048839">
    <property type="entry name" value="SPATA2_PUB-like"/>
</dbReference>
<sequence>MSAAVRARNKGGLLELYEASLQQRIQQGNWNLVCRDEALYKEVEGLLAKGPAHDIHSSLGLDPLSVMEASLQALPNTSRQTGLERLAKAFEVLELAALNLYMCPWRKEYRVVKMFSGMFTHYVKPALTLQQAEELFRLLGYQPADTTEEEELRLSSKPVHADSLLQLACAFFTARMECQLLGTVVPLGSGVKWELQLIRERKLGHSLQVALESAKRKLQLAPQSSEHDTSAELDLYTDDHQDPGEWPKTNHMTAPPNSHYTPPKGTPLSLRATTQSKKENDENTSKTQPVCVSKMTCQISPPQKTELSPKPLKTENDNEKQVPTLTGGAQVKVSKVDPQMCRCFESYDNYAYYCVQCKQIHNLECQWLNRCSEQGHDLRKVQQHGMDVQPQPTQNWEKAPKGNLKMHSCMQSSTSDVFLVCHNCQNIHDFQCDGLRYCQLVEHTLQKTGKVQPPQEERDGAAPPRRHTCLRAEDQPHIVCHTCEKVHDCLCKEVERCRESGHSMGYLEVVSKEEVRTPSRPITFHECCTSEPPIFVCFTCRVFHSISCDMLCSGKHEMERLKAFCAVCSYHKIHTLCKYCCAQYCKKCWFKNPLECKCGMPFEHSAV</sequence>
<dbReference type="GeneTree" id="ENSGT00530000063956"/>
<feature type="compositionally biased region" description="Polar residues" evidence="2">
    <location>
        <begin position="250"/>
        <end position="260"/>
    </location>
</feature>
<comment type="similarity">
    <text evidence="1">Belongs to the SPATA2 family.</text>
</comment>
<protein>
    <submittedName>
        <fullName evidence="4">Spermatogenesis associated 2 like</fullName>
    </submittedName>
</protein>
<dbReference type="AlphaFoldDB" id="A0A3B1JGH6"/>
<dbReference type="InterPro" id="IPR036339">
    <property type="entry name" value="PUB-like_dom_sf"/>
</dbReference>
<dbReference type="Ensembl" id="ENSAMXT00000041521.1">
    <property type="protein sequence ID" value="ENSAMXP00000040925.1"/>
    <property type="gene ID" value="ENSAMXG00000035773.1"/>
</dbReference>
<evidence type="ECO:0000256" key="2">
    <source>
        <dbReference type="SAM" id="MobiDB-lite"/>
    </source>
</evidence>
<dbReference type="PANTHER" id="PTHR15326:SF7">
    <property type="entry name" value="SPERMATOGENESIS-ASSOCIATED PROTEIN 2-LIKE PROTEIN"/>
    <property type="match status" value="1"/>
</dbReference>
<feature type="compositionally biased region" description="Polar residues" evidence="2">
    <location>
        <begin position="285"/>
        <end position="306"/>
    </location>
</feature>